<keyword evidence="1" id="KW-0732">Signal</keyword>
<sequence length="262" mass="27272">MYRQAIAAFTATSAVLLAAAAPANAEDATVAAQCSNRDDISINVTPPASLTGTITADEIRGLMESVVADTSLHGFFSPPLPMYDDLDSARYPGRALSPSLPIPNLPPLASLMPPGRGPYGPPRVPVPTSAYEPWDTPTPAHDMLETLVNRAIECVRRSAAPGTELPPLLSVDTSPVTRYLEALVATRPLVCDPETGRPSPAQNPTTLLESLGVQSLLEAVVDNSTLCANLATSRPASAVATGTTSVLNRIGVAGLLDALLDD</sequence>
<evidence type="ECO:0000256" key="1">
    <source>
        <dbReference type="SAM" id="SignalP"/>
    </source>
</evidence>
<reference evidence="3" key="1">
    <citation type="journal article" date="2019" name="Int. J. Syst. Evol. Microbiol.">
        <title>The Global Catalogue of Microorganisms (GCM) 10K type strain sequencing project: providing services to taxonomists for standard genome sequencing and annotation.</title>
        <authorList>
            <consortium name="The Broad Institute Genomics Platform"/>
            <consortium name="The Broad Institute Genome Sequencing Center for Infectious Disease"/>
            <person name="Wu L."/>
            <person name="Ma J."/>
        </authorList>
    </citation>
    <scope>NUCLEOTIDE SEQUENCE [LARGE SCALE GENOMIC DNA]</scope>
    <source>
        <strain evidence="3">JCM 16904</strain>
    </source>
</reference>
<organism evidence="2 3">
    <name type="scientific">Nonomuraea antimicrobica</name>
    <dbReference type="NCBI Taxonomy" id="561173"/>
    <lineage>
        <taxon>Bacteria</taxon>
        <taxon>Bacillati</taxon>
        <taxon>Actinomycetota</taxon>
        <taxon>Actinomycetes</taxon>
        <taxon>Streptosporangiales</taxon>
        <taxon>Streptosporangiaceae</taxon>
        <taxon>Nonomuraea</taxon>
    </lineage>
</organism>
<dbReference type="Proteomes" id="UP001500902">
    <property type="component" value="Unassembled WGS sequence"/>
</dbReference>
<evidence type="ECO:0000313" key="2">
    <source>
        <dbReference type="EMBL" id="GAA3673568.1"/>
    </source>
</evidence>
<protein>
    <submittedName>
        <fullName evidence="2">Uncharacterized protein</fullName>
    </submittedName>
</protein>
<feature type="signal peptide" evidence="1">
    <location>
        <begin position="1"/>
        <end position="25"/>
    </location>
</feature>
<accession>A0ABP7C0T3</accession>
<evidence type="ECO:0000313" key="3">
    <source>
        <dbReference type="Proteomes" id="UP001500902"/>
    </source>
</evidence>
<feature type="chain" id="PRO_5046534406" evidence="1">
    <location>
        <begin position="26"/>
        <end position="262"/>
    </location>
</feature>
<keyword evidence="3" id="KW-1185">Reference proteome</keyword>
<dbReference type="EMBL" id="BAAAZP010000081">
    <property type="protein sequence ID" value="GAA3673568.1"/>
    <property type="molecule type" value="Genomic_DNA"/>
</dbReference>
<proteinExistence type="predicted"/>
<comment type="caution">
    <text evidence="2">The sequence shown here is derived from an EMBL/GenBank/DDBJ whole genome shotgun (WGS) entry which is preliminary data.</text>
</comment>
<name>A0ABP7C0T3_9ACTN</name>
<dbReference type="RefSeq" id="WP_344880433.1">
    <property type="nucleotide sequence ID" value="NZ_BAAAZP010000081.1"/>
</dbReference>
<gene>
    <name evidence="2" type="ORF">GCM10022224_042310</name>
</gene>